<dbReference type="SUPFAM" id="SSF102588">
    <property type="entry name" value="LmbE-like"/>
    <property type="match status" value="1"/>
</dbReference>
<accession>A0A512BJW2</accession>
<dbReference type="InterPro" id="IPR003737">
    <property type="entry name" value="GlcNAc_PI_deacetylase-related"/>
</dbReference>
<dbReference type="InterPro" id="IPR029062">
    <property type="entry name" value="Class_I_gatase-like"/>
</dbReference>
<reference evidence="1 2" key="1">
    <citation type="submission" date="2019-07" db="EMBL/GenBank/DDBJ databases">
        <title>Whole genome shotgun sequence of Segetibacter aerophilus NBRC 106135.</title>
        <authorList>
            <person name="Hosoyama A."/>
            <person name="Uohara A."/>
            <person name="Ohji S."/>
            <person name="Ichikawa N."/>
        </authorList>
    </citation>
    <scope>NUCLEOTIDE SEQUENCE [LARGE SCALE GENOMIC DNA]</scope>
    <source>
        <strain evidence="1 2">NBRC 106135</strain>
    </source>
</reference>
<name>A0A512BJW2_9BACT</name>
<protein>
    <recommendedName>
        <fullName evidence="3">GlcNAc-PI de-N-acetylase</fullName>
    </recommendedName>
</protein>
<comment type="caution">
    <text evidence="1">The sequence shown here is derived from an EMBL/GenBank/DDBJ whole genome shotgun (WGS) entry which is preliminary data.</text>
</comment>
<keyword evidence="2" id="KW-1185">Reference proteome</keyword>
<sequence>MNKLPKNSPLFLLIAVIFFANQNVLAQNIGRPLYKVLTLSGEKQGAKDVAQDHGISGVWQKLQKLTTTASVLHTQAHPDDEHADLLTYLSRGKGVRTALLALNRGESGGNVLGGESFDQLGLLRTEEFLLAGSYYGLDDLYFTKLADYGFSKRVEEAYEKWGKQNVLAEMVRVIRINKPLVIVSRFHGTTRDGHGNHQAAGEISQLAFTMAADPAAFPEQISKEGLRPWKVLKLYRGGIRPAEHWNVQLNSGEFSPWLGDTYKNFSLLGYSLHRSQNGGHRNEVYGPSLQYYERMKSEVNSDEKENTFFDGIDTTLPGIFKITRETAPTGVATLLSEITAEITKAVNAYEPQNPTAILPFLTNGLSKTREAIALSTDQRDAVFMLQIKERQFTDAINSALGIHMEAMAVPIGTKEKRNFYEPQPTMGFAVAGQPFKVETILVNNSSAVIEPKSIKLIGGGNWKIEQAIQDLKPLQKNEKVEMAFTVTVADNTPFSQPYFSRQSIQESQYQIKDSENENLPWSASPLQMSASYIVNNQLIEIQMPVQVRQANLPYGYDKYSLKVAPAIGVKLLPRSGIIPKNSKVKMVDAKVELVNNFDGPISGNLALKTPAGWKVQPLNTPFSFTKSGEKANYSFKVSLPTIDEKAYQMQAIATANGKAYTEGYDLISHRDNDQALQYHPAVASIKGIDVNVVPGISIGYVMGVGDEVPQGLEQLGAKVQLLTASDLSTGKLEQFDVIMIGTRAYAVRQDLNTYNQRLLNYAKNGGHLLVLFQTPEFVPERMAPYTAQLPGNSEEISEENSPVKILNPAHPVLNFPNKITLVDFDSWVEQRGSKFFSTWDTAYVPIISTNDIGQAPQSGGWLMAKYGKGNYTYCAYAFHRQLPYAVDGAYRILANLISYGKK</sequence>
<organism evidence="1 2">
    <name type="scientific">Segetibacter aerophilus</name>
    <dbReference type="NCBI Taxonomy" id="670293"/>
    <lineage>
        <taxon>Bacteria</taxon>
        <taxon>Pseudomonadati</taxon>
        <taxon>Bacteroidota</taxon>
        <taxon>Chitinophagia</taxon>
        <taxon>Chitinophagales</taxon>
        <taxon>Chitinophagaceae</taxon>
        <taxon>Segetibacter</taxon>
    </lineage>
</organism>
<dbReference type="EMBL" id="BJYT01000050">
    <property type="protein sequence ID" value="GEO12263.1"/>
    <property type="molecule type" value="Genomic_DNA"/>
</dbReference>
<evidence type="ECO:0000313" key="2">
    <source>
        <dbReference type="Proteomes" id="UP000321513"/>
    </source>
</evidence>
<dbReference type="AlphaFoldDB" id="A0A512BJW2"/>
<dbReference type="Proteomes" id="UP000321513">
    <property type="component" value="Unassembled WGS sequence"/>
</dbReference>
<proteinExistence type="predicted"/>
<evidence type="ECO:0008006" key="3">
    <source>
        <dbReference type="Google" id="ProtNLM"/>
    </source>
</evidence>
<evidence type="ECO:0000313" key="1">
    <source>
        <dbReference type="EMBL" id="GEO12263.1"/>
    </source>
</evidence>
<dbReference type="InterPro" id="IPR024078">
    <property type="entry name" value="LmbE-like_dom_sf"/>
</dbReference>
<dbReference type="Pfam" id="PF02585">
    <property type="entry name" value="PIG-L"/>
    <property type="match status" value="1"/>
</dbReference>
<dbReference type="OrthoDB" id="9759749at2"/>
<dbReference type="Gene3D" id="3.40.50.10320">
    <property type="entry name" value="LmbE-like"/>
    <property type="match status" value="1"/>
</dbReference>
<gene>
    <name evidence="1" type="ORF">SAE01_47590</name>
</gene>
<dbReference type="SUPFAM" id="SSF52317">
    <property type="entry name" value="Class I glutamine amidotransferase-like"/>
    <property type="match status" value="1"/>
</dbReference>
<dbReference type="RefSeq" id="WP_147206381.1">
    <property type="nucleotide sequence ID" value="NZ_BJYT01000050.1"/>
</dbReference>